<evidence type="ECO:0000259" key="4">
    <source>
        <dbReference type="Pfam" id="PF00891"/>
    </source>
</evidence>
<organism evidence="5 6">
    <name type="scientific">Lentzea guizhouensis</name>
    <dbReference type="NCBI Taxonomy" id="1586287"/>
    <lineage>
        <taxon>Bacteria</taxon>
        <taxon>Bacillati</taxon>
        <taxon>Actinomycetota</taxon>
        <taxon>Actinomycetes</taxon>
        <taxon>Pseudonocardiales</taxon>
        <taxon>Pseudonocardiaceae</taxon>
        <taxon>Lentzea</taxon>
    </lineage>
</organism>
<accession>A0A1B2HD52</accession>
<protein>
    <recommendedName>
        <fullName evidence="4">O-methyltransferase C-terminal domain-containing protein</fullName>
    </recommendedName>
</protein>
<evidence type="ECO:0000256" key="2">
    <source>
        <dbReference type="ARBA" id="ARBA00022679"/>
    </source>
</evidence>
<dbReference type="InterPro" id="IPR001077">
    <property type="entry name" value="COMT_C"/>
</dbReference>
<dbReference type="STRING" id="1586287.BBK82_05650"/>
<dbReference type="InterPro" id="IPR016461">
    <property type="entry name" value="COMT-like"/>
</dbReference>
<keyword evidence="6" id="KW-1185">Reference proteome</keyword>
<gene>
    <name evidence="5" type="ORF">BBK82_05650</name>
</gene>
<dbReference type="Pfam" id="PF00891">
    <property type="entry name" value="Methyltransf_2"/>
    <property type="match status" value="1"/>
</dbReference>
<dbReference type="InterPro" id="IPR029063">
    <property type="entry name" value="SAM-dependent_MTases_sf"/>
</dbReference>
<dbReference type="EMBL" id="CP016793">
    <property type="protein sequence ID" value="ANZ35638.1"/>
    <property type="molecule type" value="Genomic_DNA"/>
</dbReference>
<dbReference type="PANTHER" id="PTHR43712:SF2">
    <property type="entry name" value="O-METHYLTRANSFERASE CICE"/>
    <property type="match status" value="1"/>
</dbReference>
<evidence type="ECO:0000313" key="6">
    <source>
        <dbReference type="Proteomes" id="UP000093053"/>
    </source>
</evidence>
<dbReference type="Gene3D" id="3.40.50.150">
    <property type="entry name" value="Vaccinia Virus protein VP39"/>
    <property type="match status" value="1"/>
</dbReference>
<evidence type="ECO:0000256" key="1">
    <source>
        <dbReference type="ARBA" id="ARBA00022603"/>
    </source>
</evidence>
<dbReference type="GO" id="GO:0032259">
    <property type="term" value="P:methylation"/>
    <property type="evidence" value="ECO:0007669"/>
    <property type="project" value="UniProtKB-KW"/>
</dbReference>
<proteinExistence type="predicted"/>
<keyword evidence="2" id="KW-0808">Transferase</keyword>
<reference evidence="5 6" key="1">
    <citation type="submission" date="2016-07" db="EMBL/GenBank/DDBJ databases">
        <title>Complete genome sequence of the Lentzea guizhouensis DHS C013.</title>
        <authorList>
            <person name="Cao C."/>
        </authorList>
    </citation>
    <scope>NUCLEOTIDE SEQUENCE [LARGE SCALE GENOMIC DNA]</scope>
    <source>
        <strain evidence="5 6">DHS C013</strain>
    </source>
</reference>
<dbReference type="RefSeq" id="WP_065914048.1">
    <property type="nucleotide sequence ID" value="NZ_CP016793.1"/>
</dbReference>
<sequence>MTRHAALDHAALLIFPETLSGLADELARHGLDVGAMTPSVVVRERLSSRYGVPLADLEVGILLAPVADRTGRPCELEIFVLVTPPELAPIAEDERRHERENHVALAVRRPDPVLVRGLRTLLTSVIGPDGGGYNGYEDNTVLYFRDAHRADPAFRRLELTSTGRFPQLLATHRRESCAGTSLLRLFTGVTKVADFTTARTVVDIAGGNGELLARVLHTAPWLHGVLLDLPNALDAASVRLAGLDSRVSLVPGDFTRAVPDSGDVYLLSRVLHDWDDDQCRTILTTCARDMPAHAELLVIERLLPDGPDDSLAIPWDVHMLCNTGGRERTEPDYRALLAEAGFELVETCALPLDA</sequence>
<name>A0A1B2HD52_9PSEU</name>
<keyword evidence="1" id="KW-0489">Methyltransferase</keyword>
<dbReference type="GO" id="GO:0008171">
    <property type="term" value="F:O-methyltransferase activity"/>
    <property type="evidence" value="ECO:0007669"/>
    <property type="project" value="InterPro"/>
</dbReference>
<dbReference type="SUPFAM" id="SSF53335">
    <property type="entry name" value="S-adenosyl-L-methionine-dependent methyltransferases"/>
    <property type="match status" value="1"/>
</dbReference>
<dbReference type="AlphaFoldDB" id="A0A1B2HD52"/>
<dbReference type="PANTHER" id="PTHR43712">
    <property type="entry name" value="PUTATIVE (AFU_ORTHOLOGUE AFUA_4G14580)-RELATED"/>
    <property type="match status" value="1"/>
</dbReference>
<evidence type="ECO:0000256" key="3">
    <source>
        <dbReference type="ARBA" id="ARBA00022691"/>
    </source>
</evidence>
<evidence type="ECO:0000313" key="5">
    <source>
        <dbReference type="EMBL" id="ANZ35638.1"/>
    </source>
</evidence>
<keyword evidence="3" id="KW-0949">S-adenosyl-L-methionine</keyword>
<dbReference type="KEGG" id="led:BBK82_05650"/>
<dbReference type="PROSITE" id="PS51683">
    <property type="entry name" value="SAM_OMT_II"/>
    <property type="match status" value="1"/>
</dbReference>
<dbReference type="Proteomes" id="UP000093053">
    <property type="component" value="Chromosome"/>
</dbReference>
<feature type="domain" description="O-methyltransferase C-terminal" evidence="4">
    <location>
        <begin position="189"/>
        <end position="343"/>
    </location>
</feature>